<evidence type="ECO:0000313" key="1">
    <source>
        <dbReference type="EMBL" id="TRX22027.1"/>
    </source>
</evidence>
<dbReference type="RefSeq" id="WP_144071035.1">
    <property type="nucleotide sequence ID" value="NZ_VJZR01000003.1"/>
</dbReference>
<dbReference type="EMBL" id="VJZR01000003">
    <property type="protein sequence ID" value="TRX22027.1"/>
    <property type="molecule type" value="Genomic_DNA"/>
</dbReference>
<sequence length="264" mass="31507">MSFNKPFHRNYRKIKEGHNSGYSSWAYIVDHNYSQNPEYYTRAFSIIQEDILKLFEYVEPSDINNTTYSFRIHELLMRTCIEVEANFKAILRENIFTPVYKNGPKKGVLRLEKEWNVNDFKIVNKTHHLDDYSIELPFWKGHNKIRKPFEQWKTNQTLVWYDSYNQSKHNRVNNFEQANLKHLIDAFSGLCVLLSSQFCTEDFKPGSRSLEVNTDCYYGGGFGLGNFLIVDFPDDWKDDELYEFDWTKLKDETERFSKIDYNTI</sequence>
<dbReference type="AlphaFoldDB" id="A0A553CNH2"/>
<reference evidence="1 2" key="1">
    <citation type="submission" date="2019-07" db="EMBL/GenBank/DDBJ databases">
        <title>Novel species of Flavobacterium.</title>
        <authorList>
            <person name="Liu Q."/>
            <person name="Xin Y.-H."/>
        </authorList>
    </citation>
    <scope>NUCLEOTIDE SEQUENCE [LARGE SCALE GENOMIC DNA]</scope>
    <source>
        <strain evidence="1 2">LB3P56</strain>
    </source>
</reference>
<evidence type="ECO:0000313" key="2">
    <source>
        <dbReference type="Proteomes" id="UP000318585"/>
    </source>
</evidence>
<protein>
    <submittedName>
        <fullName evidence="1">Uncharacterized protein</fullName>
    </submittedName>
</protein>
<comment type="caution">
    <text evidence="1">The sequence shown here is derived from an EMBL/GenBank/DDBJ whole genome shotgun (WGS) entry which is preliminary data.</text>
</comment>
<dbReference type="Proteomes" id="UP000318585">
    <property type="component" value="Unassembled WGS sequence"/>
</dbReference>
<organism evidence="1 2">
    <name type="scientific">Flavobacterium franklandianum</name>
    <dbReference type="NCBI Taxonomy" id="2594430"/>
    <lineage>
        <taxon>Bacteria</taxon>
        <taxon>Pseudomonadati</taxon>
        <taxon>Bacteroidota</taxon>
        <taxon>Flavobacteriia</taxon>
        <taxon>Flavobacteriales</taxon>
        <taxon>Flavobacteriaceae</taxon>
        <taxon>Flavobacterium</taxon>
    </lineage>
</organism>
<gene>
    <name evidence="1" type="ORF">FNW17_04970</name>
</gene>
<name>A0A553CNH2_9FLAO</name>
<proteinExistence type="predicted"/>
<keyword evidence="2" id="KW-1185">Reference proteome</keyword>
<dbReference type="OrthoDB" id="7210418at2"/>
<accession>A0A553CNH2</accession>